<dbReference type="GO" id="GO:0003677">
    <property type="term" value="F:DNA binding"/>
    <property type="evidence" value="ECO:0007669"/>
    <property type="project" value="InterPro"/>
</dbReference>
<reference evidence="2" key="1">
    <citation type="journal article" date="2019" name="Microbiol. Resour. Announc.">
        <title>Complete Genome Sequence of Rubrobacter xylanophilus Strain AA3-22, Isolated from Arima Onsen in Japan.</title>
        <authorList>
            <person name="Tomariguchi N."/>
            <person name="Miyazaki K."/>
        </authorList>
    </citation>
    <scope>NUCLEOTIDE SEQUENCE [LARGE SCALE GENOMIC DNA]</scope>
    <source>
        <strain evidence="2">AA3-22</strain>
    </source>
</reference>
<accession>A0A510HGI3</accession>
<sequence>MWVNREREWLKVPEVAEVLQIARSRAYELVGSGQIPSVRIGRSVRVSRRELDRWLEEQRYPEARRK</sequence>
<organism evidence="2 3">
    <name type="scientific">Rubrobacter xylanophilus</name>
    <dbReference type="NCBI Taxonomy" id="49319"/>
    <lineage>
        <taxon>Bacteria</taxon>
        <taxon>Bacillati</taxon>
        <taxon>Actinomycetota</taxon>
        <taxon>Rubrobacteria</taxon>
        <taxon>Rubrobacterales</taxon>
        <taxon>Rubrobacteraceae</taxon>
        <taxon>Rubrobacter</taxon>
    </lineage>
</organism>
<evidence type="ECO:0000259" key="1">
    <source>
        <dbReference type="Pfam" id="PF12728"/>
    </source>
</evidence>
<feature type="domain" description="Helix-turn-helix" evidence="1">
    <location>
        <begin position="9"/>
        <end position="59"/>
    </location>
</feature>
<evidence type="ECO:0000313" key="2">
    <source>
        <dbReference type="EMBL" id="BBL79082.1"/>
    </source>
</evidence>
<dbReference type="InterPro" id="IPR010093">
    <property type="entry name" value="SinI_DNA-bd"/>
</dbReference>
<gene>
    <name evidence="2" type="ORF">RxyAA322_09360</name>
</gene>
<proteinExistence type="predicted"/>
<protein>
    <recommendedName>
        <fullName evidence="1">Helix-turn-helix domain-containing protein</fullName>
    </recommendedName>
</protein>
<keyword evidence="3" id="KW-1185">Reference proteome</keyword>
<dbReference type="SUPFAM" id="SSF46955">
    <property type="entry name" value="Putative DNA-binding domain"/>
    <property type="match status" value="1"/>
</dbReference>
<name>A0A510HGI3_9ACTN</name>
<dbReference type="EMBL" id="AP019791">
    <property type="protein sequence ID" value="BBL79082.1"/>
    <property type="molecule type" value="Genomic_DNA"/>
</dbReference>
<evidence type="ECO:0000313" key="3">
    <source>
        <dbReference type="Proteomes" id="UP000318065"/>
    </source>
</evidence>
<dbReference type="InterPro" id="IPR041657">
    <property type="entry name" value="HTH_17"/>
</dbReference>
<dbReference type="NCBIfam" id="TIGR01764">
    <property type="entry name" value="excise"/>
    <property type="match status" value="1"/>
</dbReference>
<dbReference type="Proteomes" id="UP000318065">
    <property type="component" value="Chromosome"/>
</dbReference>
<dbReference type="AlphaFoldDB" id="A0A510HGI3"/>
<dbReference type="InterPro" id="IPR009061">
    <property type="entry name" value="DNA-bd_dom_put_sf"/>
</dbReference>
<dbReference type="Pfam" id="PF12728">
    <property type="entry name" value="HTH_17"/>
    <property type="match status" value="1"/>
</dbReference>